<dbReference type="GO" id="GO:0005524">
    <property type="term" value="F:ATP binding"/>
    <property type="evidence" value="ECO:0007669"/>
    <property type="project" value="UniProtKB-KW"/>
</dbReference>
<evidence type="ECO:0000256" key="3">
    <source>
        <dbReference type="ARBA" id="ARBA00022989"/>
    </source>
</evidence>
<dbReference type="EMBL" id="JAHUTJ010046456">
    <property type="protein sequence ID" value="MED6282420.1"/>
    <property type="molecule type" value="Genomic_DNA"/>
</dbReference>
<gene>
    <name evidence="6" type="primary">ABCD4_3</name>
    <name evidence="6" type="ORF">CHARACLAT_032012</name>
</gene>
<dbReference type="Pfam" id="PF06472">
    <property type="entry name" value="ABC_membrane_2"/>
    <property type="match status" value="1"/>
</dbReference>
<proteinExistence type="predicted"/>
<organism evidence="6 7">
    <name type="scientific">Characodon lateralis</name>
    <dbReference type="NCBI Taxonomy" id="208331"/>
    <lineage>
        <taxon>Eukaryota</taxon>
        <taxon>Metazoa</taxon>
        <taxon>Chordata</taxon>
        <taxon>Craniata</taxon>
        <taxon>Vertebrata</taxon>
        <taxon>Euteleostomi</taxon>
        <taxon>Actinopterygii</taxon>
        <taxon>Neopterygii</taxon>
        <taxon>Teleostei</taxon>
        <taxon>Neoteleostei</taxon>
        <taxon>Acanthomorphata</taxon>
        <taxon>Ovalentaria</taxon>
        <taxon>Atherinomorphae</taxon>
        <taxon>Cyprinodontiformes</taxon>
        <taxon>Goodeidae</taxon>
        <taxon>Characodon</taxon>
    </lineage>
</organism>
<dbReference type="InterPro" id="IPR050835">
    <property type="entry name" value="ABC_transporter_sub-D"/>
</dbReference>
<reference evidence="6 7" key="1">
    <citation type="submission" date="2021-06" db="EMBL/GenBank/DDBJ databases">
        <authorList>
            <person name="Palmer J.M."/>
        </authorList>
    </citation>
    <scope>NUCLEOTIDE SEQUENCE [LARGE SCALE GENOMIC DNA]</scope>
    <source>
        <strain evidence="6 7">CL_MEX2019</strain>
        <tissue evidence="6">Muscle</tissue>
    </source>
</reference>
<dbReference type="Proteomes" id="UP001352852">
    <property type="component" value="Unassembled WGS sequence"/>
</dbReference>
<keyword evidence="4" id="KW-0472">Membrane</keyword>
<evidence type="ECO:0000259" key="5">
    <source>
        <dbReference type="Pfam" id="PF06472"/>
    </source>
</evidence>
<dbReference type="PANTHER" id="PTHR11384:SF59">
    <property type="entry name" value="LYSOSOMAL COBALAMIN TRANSPORTER ABCD4"/>
    <property type="match status" value="1"/>
</dbReference>
<dbReference type="InterPro" id="IPR011527">
    <property type="entry name" value="ABC1_TM_dom"/>
</dbReference>
<keyword evidence="6" id="KW-0547">Nucleotide-binding</keyword>
<feature type="domain" description="ABC transmembrane type-1" evidence="5">
    <location>
        <begin position="2"/>
        <end position="96"/>
    </location>
</feature>
<keyword evidence="6" id="KW-0067">ATP-binding</keyword>
<evidence type="ECO:0000256" key="2">
    <source>
        <dbReference type="ARBA" id="ARBA00022692"/>
    </source>
</evidence>
<accession>A0ABU7E8F2</accession>
<comment type="caution">
    <text evidence="6">The sequence shown here is derived from an EMBL/GenBank/DDBJ whole genome shotgun (WGS) entry which is preliminary data.</text>
</comment>
<name>A0ABU7E8F2_9TELE</name>
<protein>
    <submittedName>
        <fullName evidence="6">ATP-binding cassette sub- D member 4</fullName>
    </submittedName>
</protein>
<evidence type="ECO:0000256" key="4">
    <source>
        <dbReference type="ARBA" id="ARBA00023136"/>
    </source>
</evidence>
<keyword evidence="3" id="KW-1133">Transmembrane helix</keyword>
<dbReference type="PANTHER" id="PTHR11384">
    <property type="entry name" value="ATP-BINDING CASSETTE, SUB-FAMILY D MEMBER"/>
    <property type="match status" value="1"/>
</dbReference>
<evidence type="ECO:0000256" key="1">
    <source>
        <dbReference type="ARBA" id="ARBA00022448"/>
    </source>
</evidence>
<sequence length="102" mass="11706">MASRLIVSPFTISYYTYQCFQSTGWIGPVSIFGYFVVGTIANKILMGPIVSTLFEQEKLEGDFRFKHMQIRVNAESVAFYRHEIAIKSRLCVILSELVKWST</sequence>
<evidence type="ECO:0000313" key="6">
    <source>
        <dbReference type="EMBL" id="MED6282420.1"/>
    </source>
</evidence>
<keyword evidence="1" id="KW-0813">Transport</keyword>
<evidence type="ECO:0000313" key="7">
    <source>
        <dbReference type="Proteomes" id="UP001352852"/>
    </source>
</evidence>
<keyword evidence="2" id="KW-0812">Transmembrane</keyword>
<keyword evidence="7" id="KW-1185">Reference proteome</keyword>